<comment type="pathway">
    <text evidence="1 6">Carbohydrate biosynthesis; dTDP-L-rhamnose biosynthesis.</text>
</comment>
<evidence type="ECO:0000256" key="5">
    <source>
        <dbReference type="ARBA" id="ARBA00048200"/>
    </source>
</evidence>
<proteinExistence type="inferred from homology"/>
<evidence type="ECO:0000256" key="4">
    <source>
        <dbReference type="ARBA" id="ARBA00017099"/>
    </source>
</evidence>
<dbReference type="InterPro" id="IPR036291">
    <property type="entry name" value="NAD(P)-bd_dom_sf"/>
</dbReference>
<comment type="function">
    <text evidence="6">Catalyzes the reduction of dTDP-6-deoxy-L-lyxo-4-hexulose to yield dTDP-L-rhamnose.</text>
</comment>
<comment type="caution">
    <text evidence="8">The sequence shown here is derived from an EMBL/GenBank/DDBJ whole genome shotgun (WGS) entry which is preliminary data.</text>
</comment>
<keyword evidence="6" id="KW-0521">NADP</keyword>
<accession>M2BID6</accession>
<organism evidence="8">
    <name type="scientific">Treponema denticola H1-T</name>
    <dbReference type="NCBI Taxonomy" id="999431"/>
    <lineage>
        <taxon>Bacteria</taxon>
        <taxon>Pseudomonadati</taxon>
        <taxon>Spirochaetota</taxon>
        <taxon>Spirochaetia</taxon>
        <taxon>Spirochaetales</taxon>
        <taxon>Treponemataceae</taxon>
        <taxon>Treponema</taxon>
    </lineage>
</organism>
<dbReference type="UniPathway" id="UPA00124"/>
<sequence length="289" mass="32344">MKKVLILGAGGMAGHMVYYYLDSLQKYCLYTVCHKTSLTGHSFILDVRDTNTITNILVDIQPDVIVNCIGVLIKGSQNSIKDAVYINAYYPHLLSDIIGKNLQSSKLIHISTDCVFSGEKGNYTFDDKKDALDVYGMTKNLGEVINRRDLTIRTSIIGPELKKNGEGLFHWLFSNRAAKELNGYTKSVWSGVTTLELAKAIDFAITTDLIGLQQLSNNKQITKYELLKLITATFNLPVEIKPVCGVISDKSIISSISDYTVPSYSVMLQDLHNFMSKNKKLYTQYEETL</sequence>
<dbReference type="GO" id="GO:0005829">
    <property type="term" value="C:cytosol"/>
    <property type="evidence" value="ECO:0007669"/>
    <property type="project" value="TreeGrafter"/>
</dbReference>
<comment type="catalytic activity">
    <reaction evidence="5">
        <text>dTDP-beta-L-rhamnose + NADP(+) = dTDP-4-dehydro-beta-L-rhamnose + NADPH + H(+)</text>
        <dbReference type="Rhea" id="RHEA:21796"/>
        <dbReference type="ChEBI" id="CHEBI:15378"/>
        <dbReference type="ChEBI" id="CHEBI:57510"/>
        <dbReference type="ChEBI" id="CHEBI:57783"/>
        <dbReference type="ChEBI" id="CHEBI:58349"/>
        <dbReference type="ChEBI" id="CHEBI:62830"/>
        <dbReference type="EC" id="1.1.1.133"/>
    </reaction>
</comment>
<dbReference type="SUPFAM" id="SSF51735">
    <property type="entry name" value="NAD(P)-binding Rossmann-fold domains"/>
    <property type="match status" value="1"/>
</dbReference>
<dbReference type="EMBL" id="AGDW01000022">
    <property type="protein sequence ID" value="EMB29160.1"/>
    <property type="molecule type" value="Genomic_DNA"/>
</dbReference>
<evidence type="ECO:0000256" key="2">
    <source>
        <dbReference type="ARBA" id="ARBA00010944"/>
    </source>
</evidence>
<evidence type="ECO:0000256" key="6">
    <source>
        <dbReference type="RuleBase" id="RU364082"/>
    </source>
</evidence>
<dbReference type="PANTHER" id="PTHR10491:SF4">
    <property type="entry name" value="METHIONINE ADENOSYLTRANSFERASE 2 SUBUNIT BETA"/>
    <property type="match status" value="1"/>
</dbReference>
<evidence type="ECO:0000259" key="7">
    <source>
        <dbReference type="Pfam" id="PF04321"/>
    </source>
</evidence>
<dbReference type="PANTHER" id="PTHR10491">
    <property type="entry name" value="DTDP-4-DEHYDRORHAMNOSE REDUCTASE"/>
    <property type="match status" value="1"/>
</dbReference>
<dbReference type="PATRIC" id="fig|999431.4.peg.2101"/>
<dbReference type="AlphaFoldDB" id="M2BID6"/>
<protein>
    <recommendedName>
        <fullName evidence="4 6">dTDP-4-dehydrorhamnose reductase</fullName>
        <ecNumber evidence="3 6">1.1.1.133</ecNumber>
    </recommendedName>
</protein>
<dbReference type="HOGENOM" id="CLU_045518_2_2_12"/>
<evidence type="ECO:0000313" key="8">
    <source>
        <dbReference type="EMBL" id="EMB29160.1"/>
    </source>
</evidence>
<comment type="similarity">
    <text evidence="2 6">Belongs to the dTDP-4-dehydrorhamnose reductase family.</text>
</comment>
<dbReference type="InterPro" id="IPR029903">
    <property type="entry name" value="RmlD-like-bd"/>
</dbReference>
<keyword evidence="6" id="KW-0560">Oxidoreductase</keyword>
<dbReference type="CDD" id="cd05254">
    <property type="entry name" value="dTDP_HR_like_SDR_e"/>
    <property type="match status" value="1"/>
</dbReference>
<dbReference type="Gene3D" id="3.40.50.720">
    <property type="entry name" value="NAD(P)-binding Rossmann-like Domain"/>
    <property type="match status" value="1"/>
</dbReference>
<dbReference type="Pfam" id="PF04321">
    <property type="entry name" value="RmlD_sub_bind"/>
    <property type="match status" value="1"/>
</dbReference>
<reference evidence="8" key="1">
    <citation type="submission" date="2012-01" db="EMBL/GenBank/DDBJ databases">
        <title>The Genome Sequence of Treponema denticola H1-T.</title>
        <authorList>
            <consortium name="The Broad Institute Genome Sequencing Platform"/>
            <person name="Earl A."/>
            <person name="Ward D."/>
            <person name="Feldgarden M."/>
            <person name="Gevers D."/>
            <person name="Blanton J.M."/>
            <person name="Fenno C.J."/>
            <person name="Baranova O.V."/>
            <person name="Mathney J."/>
            <person name="Dewhirst F.E."/>
            <person name="Izard J."/>
            <person name="Young S.K."/>
            <person name="Zeng Q."/>
            <person name="Gargeya S."/>
            <person name="Fitzgerald M."/>
            <person name="Haas B."/>
            <person name="Abouelleil A."/>
            <person name="Alvarado L."/>
            <person name="Arachchi H.M."/>
            <person name="Berlin A."/>
            <person name="Chapman S.B."/>
            <person name="Gearin G."/>
            <person name="Goldberg J."/>
            <person name="Griggs A."/>
            <person name="Gujja S."/>
            <person name="Hansen M."/>
            <person name="Heiman D."/>
            <person name="Howarth C."/>
            <person name="Larimer J."/>
            <person name="Lui A."/>
            <person name="MacDonald P.J.P."/>
            <person name="McCowen C."/>
            <person name="Montmayeur A."/>
            <person name="Murphy C."/>
            <person name="Neiman D."/>
            <person name="Pearson M."/>
            <person name="Priest M."/>
            <person name="Roberts A."/>
            <person name="Saif S."/>
            <person name="Shea T."/>
            <person name="Sisk P."/>
            <person name="Stolte C."/>
            <person name="Sykes S."/>
            <person name="Wortman J."/>
            <person name="Nusbaum C."/>
            <person name="Birren B."/>
        </authorList>
    </citation>
    <scope>NUCLEOTIDE SEQUENCE [LARGE SCALE GENOMIC DNA]</scope>
    <source>
        <strain evidence="8">H1-T</strain>
    </source>
</reference>
<feature type="domain" description="RmlD-like substrate binding" evidence="7">
    <location>
        <begin position="3"/>
        <end position="243"/>
    </location>
</feature>
<evidence type="ECO:0000256" key="3">
    <source>
        <dbReference type="ARBA" id="ARBA00012929"/>
    </source>
</evidence>
<dbReference type="EC" id="1.1.1.133" evidence="3 6"/>
<evidence type="ECO:0000256" key="1">
    <source>
        <dbReference type="ARBA" id="ARBA00004781"/>
    </source>
</evidence>
<gene>
    <name evidence="8" type="ORF">HMPREF9725_02030</name>
</gene>
<name>M2BID6_TREDN</name>
<dbReference type="GO" id="GO:0019305">
    <property type="term" value="P:dTDP-rhamnose biosynthetic process"/>
    <property type="evidence" value="ECO:0007669"/>
    <property type="project" value="UniProtKB-UniPathway"/>
</dbReference>
<dbReference type="Proteomes" id="UP000011708">
    <property type="component" value="Chromosome"/>
</dbReference>
<dbReference type="InterPro" id="IPR005913">
    <property type="entry name" value="dTDP_dehydrorham_reduct"/>
</dbReference>
<dbReference type="GO" id="GO:0008831">
    <property type="term" value="F:dTDP-4-dehydrorhamnose reductase activity"/>
    <property type="evidence" value="ECO:0007669"/>
    <property type="project" value="UniProtKB-EC"/>
</dbReference>